<feature type="compositionally biased region" description="Polar residues" evidence="1">
    <location>
        <begin position="52"/>
        <end position="65"/>
    </location>
</feature>
<dbReference type="Proteomes" id="UP001178354">
    <property type="component" value="Unassembled WGS sequence"/>
</dbReference>
<protein>
    <submittedName>
        <fullName evidence="3">DUF4124 domain-containing protein</fullName>
    </submittedName>
</protein>
<organism evidence="3 4">
    <name type="scientific">Porticoccus litoralis</name>
    <dbReference type="NCBI Taxonomy" id="434086"/>
    <lineage>
        <taxon>Bacteria</taxon>
        <taxon>Pseudomonadati</taxon>
        <taxon>Pseudomonadota</taxon>
        <taxon>Gammaproteobacteria</taxon>
        <taxon>Cellvibrionales</taxon>
        <taxon>Porticoccaceae</taxon>
        <taxon>Porticoccus</taxon>
    </lineage>
</organism>
<keyword evidence="4" id="KW-1185">Reference proteome</keyword>
<accession>A0AAW8B3Z4</accession>
<dbReference type="AlphaFoldDB" id="A0AAW8B3Z4"/>
<dbReference type="RefSeq" id="WP_305169845.1">
    <property type="nucleotide sequence ID" value="NZ_JAUUUU010000002.1"/>
</dbReference>
<proteinExistence type="predicted"/>
<evidence type="ECO:0000256" key="1">
    <source>
        <dbReference type="SAM" id="MobiDB-lite"/>
    </source>
</evidence>
<reference evidence="3" key="1">
    <citation type="journal article" date="2010" name="Int. J. Syst. Evol. Microbiol.">
        <title>Porticoccus litoralis gen. nov., sp. nov., a gammaproteobacterium isolated from the Yellow Sea.</title>
        <authorList>
            <person name="Oh H.M."/>
            <person name="Kim H."/>
            <person name="Kim K.M."/>
            <person name="Min G.S."/>
            <person name="Cho J.C."/>
        </authorList>
    </citation>
    <scope>NUCLEOTIDE SEQUENCE</scope>
    <source>
        <strain evidence="3">DSM 25064</strain>
    </source>
</reference>
<dbReference type="Pfam" id="PF13511">
    <property type="entry name" value="DUF4124"/>
    <property type="match status" value="1"/>
</dbReference>
<evidence type="ECO:0000259" key="2">
    <source>
        <dbReference type="Pfam" id="PF13511"/>
    </source>
</evidence>
<comment type="caution">
    <text evidence="3">The sequence shown here is derived from an EMBL/GenBank/DDBJ whole genome shotgun (WGS) entry which is preliminary data.</text>
</comment>
<gene>
    <name evidence="3" type="ORF">Q8A57_04785</name>
</gene>
<feature type="region of interest" description="Disordered" evidence="1">
    <location>
        <begin position="52"/>
        <end position="102"/>
    </location>
</feature>
<dbReference type="EMBL" id="JAUUUU010000002">
    <property type="protein sequence ID" value="MDP1520279.1"/>
    <property type="molecule type" value="Genomic_DNA"/>
</dbReference>
<sequence>MKKIGLTLLIMVATATQGQTIYKAIDANGNIVYSDTPMENTLLLETLSLQTDASNNSPEEQSQARIDQMAETTERLKGDREDREQLRREEEEQLRARQRAATPPQIYREEYYHDYYPYRSYYPYTDRYPYRHPQHPRRPQYPQEMESGRYLNNDAILIPRSKLLTPGTRR</sequence>
<feature type="compositionally biased region" description="Basic and acidic residues" evidence="1">
    <location>
        <begin position="72"/>
        <end position="95"/>
    </location>
</feature>
<dbReference type="InterPro" id="IPR025392">
    <property type="entry name" value="DUF4124"/>
</dbReference>
<reference evidence="3" key="2">
    <citation type="submission" date="2023-08" db="EMBL/GenBank/DDBJ databases">
        <authorList>
            <person name="Luo J."/>
        </authorList>
    </citation>
    <scope>NUCLEOTIDE SEQUENCE</scope>
    <source>
        <strain evidence="3">DSM 25064</strain>
    </source>
</reference>
<evidence type="ECO:0000313" key="4">
    <source>
        <dbReference type="Proteomes" id="UP001178354"/>
    </source>
</evidence>
<name>A0AAW8B3Z4_9GAMM</name>
<feature type="domain" description="DUF4124" evidence="2">
    <location>
        <begin position="9"/>
        <end position="64"/>
    </location>
</feature>
<evidence type="ECO:0000313" key="3">
    <source>
        <dbReference type="EMBL" id="MDP1520279.1"/>
    </source>
</evidence>